<organism evidence="1 2">
    <name type="scientific">Rozella allomycis (strain CSF55)</name>
    <dbReference type="NCBI Taxonomy" id="988480"/>
    <lineage>
        <taxon>Eukaryota</taxon>
        <taxon>Fungi</taxon>
        <taxon>Fungi incertae sedis</taxon>
        <taxon>Cryptomycota</taxon>
        <taxon>Cryptomycota incertae sedis</taxon>
        <taxon>Rozella</taxon>
    </lineage>
</organism>
<dbReference type="EMBL" id="ML005804">
    <property type="protein sequence ID" value="RKP17509.1"/>
    <property type="molecule type" value="Genomic_DNA"/>
</dbReference>
<dbReference type="Proteomes" id="UP000281549">
    <property type="component" value="Unassembled WGS sequence"/>
</dbReference>
<gene>
    <name evidence="1" type="ORF">ROZALSC1DRAFT_30688</name>
</gene>
<accession>A0A4V1IZB8</accession>
<name>A0A4V1IZB8_ROZAC</name>
<evidence type="ECO:0000313" key="1">
    <source>
        <dbReference type="EMBL" id="RKP17509.1"/>
    </source>
</evidence>
<evidence type="ECO:0000313" key="2">
    <source>
        <dbReference type="Proteomes" id="UP000281549"/>
    </source>
</evidence>
<protein>
    <submittedName>
        <fullName evidence="1">Uncharacterized protein</fullName>
    </submittedName>
</protein>
<feature type="non-terminal residue" evidence="1">
    <location>
        <position position="507"/>
    </location>
</feature>
<sequence length="507" mass="58081">MSIPFCNICVLENVHLDITASEVCQIINYGFKKAPYGLQASAEVFAVFTEPSGVKYALFSWNTGPRFDMLNEERSTWSLFQYKKRAYRYYARPEKDRHRKFFEACVSAPAYLYVEFEREAITFEQLVAKSKELSGLLMVHKVFFHTQDLLSEEVLNILKFSLNASFQSVRDLVKVHFESDENVPLDSHFLQFLSPEDQDKVLRNDNYMHAIRDGIVDVPFNPSENRGATIVESAFKSEVDQMAATHKRLFANELKIVQNLVPYSLLEKCTSGDDASIHNGHYFNPLEVGKSLVGLSVKSAENFGIPGITIANSFLKLHDNIYRTVTLLEGNVSESYIRGNFTSLLVDAFTPWLLDKDQKPNVVLREYDSKVTWWTRSHMQMWDASIHCIDKKTKVRREPVLVVEEKTVGYSPSNIMTSNVPIEKYNTNNADMLKNLRAAKMLLLRRADKDALQVAVLFQGFEYRIFFCSLLSNNVCVATEVCSETLVDEKLKSKPTYQNFYQSILPT</sequence>
<reference evidence="2" key="1">
    <citation type="journal article" date="2018" name="Nat. Microbiol.">
        <title>Leveraging single-cell genomics to expand the fungal tree of life.</title>
        <authorList>
            <person name="Ahrendt S.R."/>
            <person name="Quandt C.A."/>
            <person name="Ciobanu D."/>
            <person name="Clum A."/>
            <person name="Salamov A."/>
            <person name="Andreopoulos B."/>
            <person name="Cheng J.F."/>
            <person name="Woyke T."/>
            <person name="Pelin A."/>
            <person name="Henrissat B."/>
            <person name="Reynolds N.K."/>
            <person name="Benny G.L."/>
            <person name="Smith M.E."/>
            <person name="James T.Y."/>
            <person name="Grigoriev I.V."/>
        </authorList>
    </citation>
    <scope>NUCLEOTIDE SEQUENCE [LARGE SCALE GENOMIC DNA]</scope>
    <source>
        <strain evidence="2">CSF55</strain>
    </source>
</reference>
<dbReference type="AlphaFoldDB" id="A0A4V1IZB8"/>
<proteinExistence type="predicted"/>